<gene>
    <name evidence="3" type="ORF">MIZ03_3897</name>
</gene>
<organism evidence="3 4">
    <name type="scientific">Rhodoferax lithotrophicus</name>
    <dbReference type="NCBI Taxonomy" id="2798804"/>
    <lineage>
        <taxon>Bacteria</taxon>
        <taxon>Pseudomonadati</taxon>
        <taxon>Pseudomonadota</taxon>
        <taxon>Betaproteobacteria</taxon>
        <taxon>Burkholderiales</taxon>
        <taxon>Comamonadaceae</taxon>
        <taxon>Rhodoferax</taxon>
    </lineage>
</organism>
<feature type="signal peptide" evidence="1">
    <location>
        <begin position="1"/>
        <end position="26"/>
    </location>
</feature>
<dbReference type="EMBL" id="AP024238">
    <property type="protein sequence ID" value="BCO28987.1"/>
    <property type="molecule type" value="Genomic_DNA"/>
</dbReference>
<accession>A0ABM7MRM6</accession>
<proteinExistence type="predicted"/>
<name>A0ABM7MRM6_9BURK</name>
<evidence type="ECO:0000313" key="4">
    <source>
        <dbReference type="Proteomes" id="UP000824366"/>
    </source>
</evidence>
<keyword evidence="4" id="KW-1185">Reference proteome</keyword>
<dbReference type="InterPro" id="IPR025711">
    <property type="entry name" value="PepSY"/>
</dbReference>
<evidence type="ECO:0000313" key="3">
    <source>
        <dbReference type="EMBL" id="BCO28987.1"/>
    </source>
</evidence>
<feature type="chain" id="PRO_5047047131" description="PepSY domain-containing protein" evidence="1">
    <location>
        <begin position="27"/>
        <end position="121"/>
    </location>
</feature>
<sequence length="121" mass="13851">MKIRLTLITSLLMLSTELLTPQLALAQPRTAVRPVAESSAPATDSYNRFMNTQICTTAPRSEWLPEDEMKLLATHRGYRIKTFRSDKNNCYEIYGFNQANQIVEAYFDPVTSRLLHQNIAQ</sequence>
<reference evidence="3 4" key="1">
    <citation type="journal article" date="2021" name="Microbiol. Spectr.">
        <title>A Single Bacterium Capable of Oxidation and Reduction of Iron at Circumneutral pH.</title>
        <authorList>
            <person name="Kato S."/>
            <person name="Ohkuma M."/>
        </authorList>
    </citation>
    <scope>NUCLEOTIDE SEQUENCE [LARGE SCALE GENOMIC DNA]</scope>
    <source>
        <strain evidence="3 4">MIZ03</strain>
    </source>
</reference>
<dbReference type="Pfam" id="PF13670">
    <property type="entry name" value="PepSY_2"/>
    <property type="match status" value="1"/>
</dbReference>
<protein>
    <recommendedName>
        <fullName evidence="2">PepSY domain-containing protein</fullName>
    </recommendedName>
</protein>
<dbReference type="Proteomes" id="UP000824366">
    <property type="component" value="Chromosome"/>
</dbReference>
<feature type="domain" description="PepSY" evidence="2">
    <location>
        <begin position="55"/>
        <end position="115"/>
    </location>
</feature>
<evidence type="ECO:0000256" key="1">
    <source>
        <dbReference type="SAM" id="SignalP"/>
    </source>
</evidence>
<keyword evidence="1" id="KW-0732">Signal</keyword>
<dbReference type="RefSeq" id="WP_223904888.1">
    <property type="nucleotide sequence ID" value="NZ_AP024238.1"/>
</dbReference>
<evidence type="ECO:0000259" key="2">
    <source>
        <dbReference type="Pfam" id="PF13670"/>
    </source>
</evidence>